<keyword evidence="1" id="KW-0812">Transmembrane</keyword>
<dbReference type="EMBL" id="AFRT01000603">
    <property type="protein sequence ID" value="ELU43146.1"/>
    <property type="molecule type" value="Genomic_DNA"/>
</dbReference>
<accession>L8WYH7</accession>
<reference evidence="2 3" key="1">
    <citation type="journal article" date="2013" name="Nat. Commun.">
        <title>The evolution and pathogenic mechanisms of the rice sheath blight pathogen.</title>
        <authorList>
            <person name="Zheng A."/>
            <person name="Lin R."/>
            <person name="Xu L."/>
            <person name="Qin P."/>
            <person name="Tang C."/>
            <person name="Ai P."/>
            <person name="Zhang D."/>
            <person name="Liu Y."/>
            <person name="Sun Z."/>
            <person name="Feng H."/>
            <person name="Wang Y."/>
            <person name="Chen Y."/>
            <person name="Liang X."/>
            <person name="Fu R."/>
            <person name="Li Q."/>
            <person name="Zhang J."/>
            <person name="Yu X."/>
            <person name="Xie Z."/>
            <person name="Ding L."/>
            <person name="Guan P."/>
            <person name="Tang J."/>
            <person name="Liang Y."/>
            <person name="Wang S."/>
            <person name="Deng Q."/>
            <person name="Li S."/>
            <person name="Zhu J."/>
            <person name="Wang L."/>
            <person name="Liu H."/>
            <person name="Li P."/>
        </authorList>
    </citation>
    <scope>NUCLEOTIDE SEQUENCE [LARGE SCALE GENOMIC DNA]</scope>
    <source>
        <strain evidence="3">AG-1 IA</strain>
    </source>
</reference>
<gene>
    <name evidence="2" type="ORF">AG1IA_02819</name>
</gene>
<keyword evidence="1" id="KW-0472">Membrane</keyword>
<comment type="caution">
    <text evidence="2">The sequence shown here is derived from an EMBL/GenBank/DDBJ whole genome shotgun (WGS) entry which is preliminary data.</text>
</comment>
<evidence type="ECO:0000313" key="3">
    <source>
        <dbReference type="Proteomes" id="UP000011668"/>
    </source>
</evidence>
<sequence>MDVSHRSRHPNFFWDGLKQRWNILVVHCQAQNEGYEVGRGEWPVRVQRLLEYEMNPRNIPSPKQSICPIEYCTWLYAPTLLVLFLSIALGLYRVSETLVFHHYRMWKR</sequence>
<dbReference type="Proteomes" id="UP000011668">
    <property type="component" value="Unassembled WGS sequence"/>
</dbReference>
<feature type="transmembrane region" description="Helical" evidence="1">
    <location>
        <begin position="74"/>
        <end position="94"/>
    </location>
</feature>
<organism evidence="2 3">
    <name type="scientific">Thanatephorus cucumeris (strain AG1-IA)</name>
    <name type="common">Rice sheath blight fungus</name>
    <name type="synonym">Rhizoctonia solani</name>
    <dbReference type="NCBI Taxonomy" id="983506"/>
    <lineage>
        <taxon>Eukaryota</taxon>
        <taxon>Fungi</taxon>
        <taxon>Dikarya</taxon>
        <taxon>Basidiomycota</taxon>
        <taxon>Agaricomycotina</taxon>
        <taxon>Agaricomycetes</taxon>
        <taxon>Cantharellales</taxon>
        <taxon>Ceratobasidiaceae</taxon>
        <taxon>Rhizoctonia</taxon>
        <taxon>Rhizoctonia solani AG-1</taxon>
    </lineage>
</organism>
<keyword evidence="1" id="KW-1133">Transmembrane helix</keyword>
<keyword evidence="3" id="KW-1185">Reference proteome</keyword>
<dbReference type="HOGENOM" id="CLU_2198796_0_0_1"/>
<dbReference type="STRING" id="983506.L8WYH7"/>
<evidence type="ECO:0000256" key="1">
    <source>
        <dbReference type="SAM" id="Phobius"/>
    </source>
</evidence>
<evidence type="ECO:0000313" key="2">
    <source>
        <dbReference type="EMBL" id="ELU43146.1"/>
    </source>
</evidence>
<protein>
    <submittedName>
        <fullName evidence="2">Uncharacterized protein</fullName>
    </submittedName>
</protein>
<name>L8WYH7_THACA</name>
<proteinExistence type="predicted"/>
<dbReference type="AlphaFoldDB" id="L8WYH7"/>